<dbReference type="Proteomes" id="UP000013941">
    <property type="component" value="Chromosome"/>
</dbReference>
<sequence length="56" mass="6820">MKLKKNNFPIWSKNIFTKTIIETNLKNYENKYSIKKYYNKLQVKKNNKKTNTVFTS</sequence>
<name>R4RXF1_PHYAS</name>
<dbReference type="EMBL" id="CP002548">
    <property type="protein sequence ID" value="AGL90567.1"/>
    <property type="molecule type" value="Genomic_DNA"/>
</dbReference>
<dbReference type="HOGENOM" id="CLU_3012377_0_0_14"/>
<proteinExistence type="predicted"/>
<evidence type="ECO:0000313" key="2">
    <source>
        <dbReference type="Proteomes" id="UP000013941"/>
    </source>
</evidence>
<reference evidence="1 2" key="1">
    <citation type="journal article" date="2013" name="BMC Genomics">
        <title>Comparison of the complete genome sequence of two closely related isolates of 'Candidatus Phytoplasma australiense' reveals genome plasticity.</title>
        <authorList>
            <person name="Andersen M.T."/>
            <person name="Liefting L.W."/>
            <person name="Havukkala I."/>
            <person name="Beever R.E."/>
        </authorList>
    </citation>
    <scope>NUCLEOTIDE SEQUENCE [LARGE SCALE GENOMIC DNA]</scope>
    <source>
        <strain evidence="1 2">NZSb11</strain>
    </source>
</reference>
<keyword evidence="2" id="KW-1185">Reference proteome</keyword>
<dbReference type="PATRIC" id="fig|980422.3.peg.597"/>
<evidence type="ECO:0000313" key="1">
    <source>
        <dbReference type="EMBL" id="AGL90567.1"/>
    </source>
</evidence>
<organism evidence="1 2">
    <name type="scientific">Strawberry lethal yellows phytoplasma (CPA) str. NZSb11</name>
    <dbReference type="NCBI Taxonomy" id="980422"/>
    <lineage>
        <taxon>Bacteria</taxon>
        <taxon>Bacillati</taxon>
        <taxon>Mycoplasmatota</taxon>
        <taxon>Mollicutes</taxon>
        <taxon>Acholeplasmatales</taxon>
        <taxon>Acholeplasmataceae</taxon>
        <taxon>Candidatus Phytoplasma</taxon>
        <taxon>16SrXII (Stolbur group)</taxon>
    </lineage>
</organism>
<accession>R4RXF1</accession>
<dbReference type="AlphaFoldDB" id="R4RXF1"/>
<dbReference type="KEGG" id="nzs:SLY_0651"/>
<gene>
    <name evidence="1" type="ORF">SLY_0651</name>
</gene>
<protein>
    <submittedName>
        <fullName evidence="1">Uncharacterized protein</fullName>
    </submittedName>
</protein>